<comment type="subcellular location">
    <subcellularLocation>
        <location evidence="1 7">Membrane</location>
        <topology evidence="1 7">Multi-pass membrane protein</topology>
    </subcellularLocation>
</comment>
<feature type="transmembrane region" description="Helical" evidence="7">
    <location>
        <begin position="12"/>
        <end position="30"/>
    </location>
</feature>
<evidence type="ECO:0000256" key="6">
    <source>
        <dbReference type="PIRSR" id="PIRSR002419-1"/>
    </source>
</evidence>
<evidence type="ECO:0000313" key="9">
    <source>
        <dbReference type="Proteomes" id="UP001187415"/>
    </source>
</evidence>
<dbReference type="PANTHER" id="PTHR19282:SF456">
    <property type="entry name" value="CD63 MOLECULE"/>
    <property type="match status" value="1"/>
</dbReference>
<keyword evidence="3 7" id="KW-0812">Transmembrane</keyword>
<dbReference type="EMBL" id="JAUPFM010000002">
    <property type="protein sequence ID" value="KAK2859193.1"/>
    <property type="molecule type" value="Genomic_DNA"/>
</dbReference>
<dbReference type="SUPFAM" id="SSF48652">
    <property type="entry name" value="Tetraspanin"/>
    <property type="match status" value="1"/>
</dbReference>
<name>A0AA88NLI9_CHASR</name>
<evidence type="ECO:0000256" key="1">
    <source>
        <dbReference type="ARBA" id="ARBA00004141"/>
    </source>
</evidence>
<evidence type="ECO:0000313" key="8">
    <source>
        <dbReference type="EMBL" id="KAK2859193.1"/>
    </source>
</evidence>
<evidence type="ECO:0000256" key="4">
    <source>
        <dbReference type="ARBA" id="ARBA00022989"/>
    </source>
</evidence>
<organism evidence="8 9">
    <name type="scientific">Channa striata</name>
    <name type="common">Snakehead murrel</name>
    <name type="synonym">Ophicephalus striatus</name>
    <dbReference type="NCBI Taxonomy" id="64152"/>
    <lineage>
        <taxon>Eukaryota</taxon>
        <taxon>Metazoa</taxon>
        <taxon>Chordata</taxon>
        <taxon>Craniata</taxon>
        <taxon>Vertebrata</taxon>
        <taxon>Euteleostomi</taxon>
        <taxon>Actinopterygii</taxon>
        <taxon>Neopterygii</taxon>
        <taxon>Teleostei</taxon>
        <taxon>Neoteleostei</taxon>
        <taxon>Acanthomorphata</taxon>
        <taxon>Anabantaria</taxon>
        <taxon>Anabantiformes</taxon>
        <taxon>Channoidei</taxon>
        <taxon>Channidae</taxon>
        <taxon>Channa</taxon>
    </lineage>
</organism>
<protein>
    <recommendedName>
        <fullName evidence="7">Tetraspanin</fullName>
    </recommendedName>
</protein>
<sequence>MGKINGCLKRLFITFNAIFVGFGFLMIIGVMKATTYSNQLSAVGGPSLGWSWLFAIGFLSISCLGLYAGSSEKPLALKIFAGCMGIGMVIMLIFGILVFNERNKIRPAFLETSSELTKHIMAEKEMTDLLKNIQQQMQCCGLVSAEDWGDRIPDSCQCQEYKCKSKPQGTTGPDQIHQQTCGEFMYSAMSPIFEIAIGFCFLFAVIAFLGLLISLLMIHQVNCGGSRGIEMNSY</sequence>
<keyword evidence="9" id="KW-1185">Reference proteome</keyword>
<keyword evidence="5 7" id="KW-0472">Membrane</keyword>
<feature type="transmembrane region" description="Helical" evidence="7">
    <location>
        <begin position="50"/>
        <end position="68"/>
    </location>
</feature>
<dbReference type="Gene3D" id="1.10.1450.10">
    <property type="entry name" value="Tetraspanin"/>
    <property type="match status" value="1"/>
</dbReference>
<proteinExistence type="inferred from homology"/>
<dbReference type="InterPro" id="IPR018499">
    <property type="entry name" value="Tetraspanin/Peripherin"/>
</dbReference>
<evidence type="ECO:0000256" key="2">
    <source>
        <dbReference type="ARBA" id="ARBA00006840"/>
    </source>
</evidence>
<accession>A0AA88NLI9</accession>
<reference evidence="8" key="1">
    <citation type="submission" date="2023-07" db="EMBL/GenBank/DDBJ databases">
        <title>Chromosome-level Genome Assembly of Striped Snakehead (Channa striata).</title>
        <authorList>
            <person name="Liu H."/>
        </authorList>
    </citation>
    <scope>NUCLEOTIDE SEQUENCE</scope>
    <source>
        <strain evidence="8">Gz</strain>
        <tissue evidence="8">Muscle</tissue>
    </source>
</reference>
<evidence type="ECO:0000256" key="3">
    <source>
        <dbReference type="ARBA" id="ARBA00022692"/>
    </source>
</evidence>
<gene>
    <name evidence="8" type="ORF">Q5P01_003813</name>
</gene>
<keyword evidence="4 7" id="KW-1133">Transmembrane helix</keyword>
<feature type="disulfide bond" evidence="6">
    <location>
        <begin position="140"/>
        <end position="156"/>
    </location>
</feature>
<comment type="caution">
    <text evidence="8">The sequence shown here is derived from an EMBL/GenBank/DDBJ whole genome shotgun (WGS) entry which is preliminary data.</text>
</comment>
<feature type="transmembrane region" description="Helical" evidence="7">
    <location>
        <begin position="75"/>
        <end position="99"/>
    </location>
</feature>
<dbReference type="GO" id="GO:0005886">
    <property type="term" value="C:plasma membrane"/>
    <property type="evidence" value="ECO:0007669"/>
    <property type="project" value="TreeGrafter"/>
</dbReference>
<dbReference type="AlphaFoldDB" id="A0AA88NLI9"/>
<dbReference type="GO" id="GO:1900746">
    <property type="term" value="P:regulation of vascular endothelial growth factor signaling pathway"/>
    <property type="evidence" value="ECO:0007669"/>
    <property type="project" value="TreeGrafter"/>
</dbReference>
<dbReference type="InterPro" id="IPR000301">
    <property type="entry name" value="Tetraspanin_animals"/>
</dbReference>
<keyword evidence="6" id="KW-1015">Disulfide bond</keyword>
<feature type="transmembrane region" description="Helical" evidence="7">
    <location>
        <begin position="195"/>
        <end position="218"/>
    </location>
</feature>
<dbReference type="PANTHER" id="PTHR19282">
    <property type="entry name" value="TETRASPANIN"/>
    <property type="match status" value="1"/>
</dbReference>
<evidence type="ECO:0000256" key="5">
    <source>
        <dbReference type="ARBA" id="ARBA00023136"/>
    </source>
</evidence>
<comment type="similarity">
    <text evidence="2 7">Belongs to the tetraspanin (TM4SF) family.</text>
</comment>
<evidence type="ECO:0000256" key="7">
    <source>
        <dbReference type="RuleBase" id="RU361218"/>
    </source>
</evidence>
<dbReference type="Pfam" id="PF00335">
    <property type="entry name" value="Tetraspanin"/>
    <property type="match status" value="1"/>
</dbReference>
<dbReference type="InterPro" id="IPR008952">
    <property type="entry name" value="Tetraspanin_EC2_sf"/>
</dbReference>
<dbReference type="PIRSF" id="PIRSF002419">
    <property type="entry name" value="Tetraspanin"/>
    <property type="match status" value="1"/>
</dbReference>
<dbReference type="Proteomes" id="UP001187415">
    <property type="component" value="Unassembled WGS sequence"/>
</dbReference>